<dbReference type="PANTHER" id="PTHR30055:SF184">
    <property type="entry name" value="HTH-TYPE TRANSCRIPTIONAL REGULATOR ETHR"/>
    <property type="match status" value="1"/>
</dbReference>
<evidence type="ECO:0000256" key="1">
    <source>
        <dbReference type="ARBA" id="ARBA00023125"/>
    </source>
</evidence>
<evidence type="ECO:0000256" key="3">
    <source>
        <dbReference type="SAM" id="MobiDB-lite"/>
    </source>
</evidence>
<dbReference type="Pfam" id="PF00440">
    <property type="entry name" value="TetR_N"/>
    <property type="match status" value="1"/>
</dbReference>
<dbReference type="PANTHER" id="PTHR30055">
    <property type="entry name" value="HTH-TYPE TRANSCRIPTIONAL REGULATOR RUTR"/>
    <property type="match status" value="1"/>
</dbReference>
<dbReference type="PROSITE" id="PS50977">
    <property type="entry name" value="HTH_TETR_2"/>
    <property type="match status" value="1"/>
</dbReference>
<dbReference type="Proteomes" id="UP000321805">
    <property type="component" value="Chromosome"/>
</dbReference>
<dbReference type="SUPFAM" id="SSF48498">
    <property type="entry name" value="Tetracyclin repressor-like, C-terminal domain"/>
    <property type="match status" value="1"/>
</dbReference>
<keyword evidence="1 2" id="KW-0238">DNA-binding</keyword>
<evidence type="ECO:0000313" key="6">
    <source>
        <dbReference type="Proteomes" id="UP000321805"/>
    </source>
</evidence>
<dbReference type="KEGG" id="bsol:FSW04_00550"/>
<evidence type="ECO:0000259" key="4">
    <source>
        <dbReference type="PROSITE" id="PS50977"/>
    </source>
</evidence>
<feature type="compositionally biased region" description="Low complexity" evidence="3">
    <location>
        <begin position="65"/>
        <end position="78"/>
    </location>
</feature>
<dbReference type="Gene3D" id="1.10.357.10">
    <property type="entry name" value="Tetracycline Repressor, domain 2"/>
    <property type="match status" value="1"/>
</dbReference>
<gene>
    <name evidence="5" type="ORF">FSW04_00550</name>
</gene>
<dbReference type="InterPro" id="IPR050109">
    <property type="entry name" value="HTH-type_TetR-like_transc_reg"/>
</dbReference>
<keyword evidence="6" id="KW-1185">Reference proteome</keyword>
<feature type="domain" description="HTH tetR-type" evidence="4">
    <location>
        <begin position="157"/>
        <end position="217"/>
    </location>
</feature>
<dbReference type="EMBL" id="CP042430">
    <property type="protein sequence ID" value="QEC46206.1"/>
    <property type="molecule type" value="Genomic_DNA"/>
</dbReference>
<dbReference type="InterPro" id="IPR036271">
    <property type="entry name" value="Tet_transcr_reg_TetR-rel_C_sf"/>
</dbReference>
<organism evidence="5 6">
    <name type="scientific">Baekduia soli</name>
    <dbReference type="NCBI Taxonomy" id="496014"/>
    <lineage>
        <taxon>Bacteria</taxon>
        <taxon>Bacillati</taxon>
        <taxon>Actinomycetota</taxon>
        <taxon>Thermoleophilia</taxon>
        <taxon>Solirubrobacterales</taxon>
        <taxon>Baekduiaceae</taxon>
        <taxon>Baekduia</taxon>
    </lineage>
</organism>
<dbReference type="InterPro" id="IPR009057">
    <property type="entry name" value="Homeodomain-like_sf"/>
</dbReference>
<reference evidence="5 6" key="1">
    <citation type="journal article" date="2018" name="J. Microbiol.">
        <title>Baekduia soli gen. nov., sp. nov., a novel bacterium isolated from the soil of Baekdu Mountain and proposal of a novel family name, Baekduiaceae fam. nov.</title>
        <authorList>
            <person name="An D.S."/>
            <person name="Siddiqi M.Z."/>
            <person name="Kim K.H."/>
            <person name="Yu H.S."/>
            <person name="Im W.T."/>
        </authorList>
    </citation>
    <scope>NUCLEOTIDE SEQUENCE [LARGE SCALE GENOMIC DNA]</scope>
    <source>
        <strain evidence="5 6">BR7-21</strain>
    </source>
</reference>
<evidence type="ECO:0000313" key="5">
    <source>
        <dbReference type="EMBL" id="QEC46206.1"/>
    </source>
</evidence>
<name>A0A5B8TZQ7_9ACTN</name>
<dbReference type="InterPro" id="IPR001647">
    <property type="entry name" value="HTH_TetR"/>
</dbReference>
<feature type="DNA-binding region" description="H-T-H motif" evidence="2">
    <location>
        <begin position="180"/>
        <end position="199"/>
    </location>
</feature>
<protein>
    <submittedName>
        <fullName evidence="5">TetR/AcrR family transcriptional regulator</fullName>
    </submittedName>
</protein>
<evidence type="ECO:0000256" key="2">
    <source>
        <dbReference type="PROSITE-ProRule" id="PRU00335"/>
    </source>
</evidence>
<dbReference type="SUPFAM" id="SSF46689">
    <property type="entry name" value="Homeodomain-like"/>
    <property type="match status" value="1"/>
</dbReference>
<dbReference type="GO" id="GO:0003700">
    <property type="term" value="F:DNA-binding transcription factor activity"/>
    <property type="evidence" value="ECO:0007669"/>
    <property type="project" value="TreeGrafter"/>
</dbReference>
<dbReference type="Gene3D" id="1.10.10.60">
    <property type="entry name" value="Homeodomain-like"/>
    <property type="match status" value="1"/>
</dbReference>
<dbReference type="GO" id="GO:0000976">
    <property type="term" value="F:transcription cis-regulatory region binding"/>
    <property type="evidence" value="ECO:0007669"/>
    <property type="project" value="TreeGrafter"/>
</dbReference>
<feature type="region of interest" description="Disordered" evidence="3">
    <location>
        <begin position="55"/>
        <end position="78"/>
    </location>
</feature>
<dbReference type="OrthoDB" id="7186647at2"/>
<sequence length="339" mass="36315">MGGCALRDQLELDLGGRRAGLAQNVASARDAPAARAARAFDDALGRVRLADLEVHPLPAPRGQRAEAQPAPGAARGPAELPVGHEVVAEGQVVGEDVEVLEDLPARAVDADRDGDGLHGDSGEGACDTLSQDRRCHTCDTVSTSARGPARTPRIPKDEARARIRDAAARLLAHGSYRDLSVDAVMAEAGLARTLFYRHFDGLPALVLSLLEDLREGLVGSGDPADPEYLRRVLEHTVDVAVRHGPILRAVDDAARHDAEVDRVYRSFVDWSAQFTATIFAEGVATGRVRDVPDITATSRALTLMNGVFLIDAMEREGGLQRDVAVDVLWTIWARVLGLD</sequence>
<accession>A0A5B8TZQ7</accession>
<dbReference type="AlphaFoldDB" id="A0A5B8TZQ7"/>
<proteinExistence type="predicted"/>